<comment type="subcellular location">
    <subcellularLocation>
        <location evidence="1 12">Cell membrane</location>
        <topology evidence="1 12">Multi-pass membrane protein</topology>
    </subcellularLocation>
</comment>
<evidence type="ECO:0000256" key="4">
    <source>
        <dbReference type="ARBA" id="ARBA00022692"/>
    </source>
</evidence>
<dbReference type="InterPro" id="IPR003691">
    <property type="entry name" value="FluC"/>
</dbReference>
<gene>
    <name evidence="12 13" type="primary">crcB</name>
    <name evidence="12" type="synonym">fluC</name>
    <name evidence="13" type="ORF">HZS81_10185</name>
</gene>
<comment type="caution">
    <text evidence="13">The sequence shown here is derived from an EMBL/GenBank/DDBJ whole genome shotgun (WGS) entry which is preliminary data.</text>
</comment>
<dbReference type="GO" id="GO:0140114">
    <property type="term" value="P:cellular detoxification of fluoride"/>
    <property type="evidence" value="ECO:0007669"/>
    <property type="project" value="UniProtKB-UniRule"/>
</dbReference>
<keyword evidence="12" id="KW-0813">Transport</keyword>
<keyword evidence="2 12" id="KW-1003">Cell membrane</keyword>
<evidence type="ECO:0000256" key="10">
    <source>
        <dbReference type="ARBA" id="ARBA00035120"/>
    </source>
</evidence>
<comment type="activity regulation">
    <text evidence="12">Na(+) is not transported, but it plays an essential structural role and its presence is essential for fluoride channel function.</text>
</comment>
<evidence type="ECO:0000313" key="14">
    <source>
        <dbReference type="Proteomes" id="UP000586119"/>
    </source>
</evidence>
<dbReference type="HAMAP" id="MF_00454">
    <property type="entry name" value="FluC"/>
    <property type="match status" value="1"/>
</dbReference>
<dbReference type="GO" id="GO:0046872">
    <property type="term" value="F:metal ion binding"/>
    <property type="evidence" value="ECO:0007669"/>
    <property type="project" value="UniProtKB-KW"/>
</dbReference>
<evidence type="ECO:0000256" key="8">
    <source>
        <dbReference type="ARBA" id="ARBA00023136"/>
    </source>
</evidence>
<comment type="catalytic activity">
    <reaction evidence="11">
        <text>fluoride(in) = fluoride(out)</text>
        <dbReference type="Rhea" id="RHEA:76159"/>
        <dbReference type="ChEBI" id="CHEBI:17051"/>
    </reaction>
    <physiologicalReaction direction="left-to-right" evidence="11">
        <dbReference type="Rhea" id="RHEA:76160"/>
    </physiologicalReaction>
</comment>
<keyword evidence="12" id="KW-0479">Metal-binding</keyword>
<evidence type="ECO:0000313" key="13">
    <source>
        <dbReference type="EMBL" id="NYS61121.1"/>
    </source>
</evidence>
<keyword evidence="7 12" id="KW-0406">Ion transport</keyword>
<evidence type="ECO:0000256" key="2">
    <source>
        <dbReference type="ARBA" id="ARBA00022475"/>
    </source>
</evidence>
<dbReference type="RefSeq" id="WP_179930452.1">
    <property type="nucleotide sequence ID" value="NZ_JACCDF010000008.1"/>
</dbReference>
<keyword evidence="6 12" id="KW-0915">Sodium</keyword>
<dbReference type="PANTHER" id="PTHR28259">
    <property type="entry name" value="FLUORIDE EXPORT PROTEIN 1-RELATED"/>
    <property type="match status" value="1"/>
</dbReference>
<dbReference type="EMBL" id="JACCDF010000008">
    <property type="protein sequence ID" value="NYS61121.1"/>
    <property type="molecule type" value="Genomic_DNA"/>
</dbReference>
<dbReference type="GO" id="GO:0062054">
    <property type="term" value="F:fluoride channel activity"/>
    <property type="evidence" value="ECO:0007669"/>
    <property type="project" value="UniProtKB-UniRule"/>
</dbReference>
<sequence length="137" mass="14740">MTARNKGNKNTLKTYAAVGLGGALGAGLRYVIGMGALQTLGPLFPWATLAVNVIGSGLIAWLATQARQHPQGHVSRWHHFWLAGFCGGFTTFSLFSLEALLLWQRNQAVLALLYVLLSVSGWLIAAYIGQRLSASKT</sequence>
<protein>
    <recommendedName>
        <fullName evidence="12">Fluoride-specific ion channel FluC</fullName>
    </recommendedName>
</protein>
<keyword evidence="9 12" id="KW-0407">Ion channel</keyword>
<feature type="transmembrane region" description="Helical" evidence="12">
    <location>
        <begin position="12"/>
        <end position="32"/>
    </location>
</feature>
<evidence type="ECO:0000256" key="12">
    <source>
        <dbReference type="HAMAP-Rule" id="MF_00454"/>
    </source>
</evidence>
<keyword evidence="4 12" id="KW-0812">Transmembrane</keyword>
<comment type="function">
    <text evidence="12">Fluoride-specific ion channel. Important for reducing fluoride concentration in the cell, thus reducing its toxicity.</text>
</comment>
<evidence type="ECO:0000256" key="1">
    <source>
        <dbReference type="ARBA" id="ARBA00004651"/>
    </source>
</evidence>
<dbReference type="AlphaFoldDB" id="A0A7Z0LLE2"/>
<dbReference type="GO" id="GO:0005886">
    <property type="term" value="C:plasma membrane"/>
    <property type="evidence" value="ECO:0007669"/>
    <property type="project" value="UniProtKB-SubCell"/>
</dbReference>
<feature type="binding site" evidence="12">
    <location>
        <position position="87"/>
    </location>
    <ligand>
        <name>Na(+)</name>
        <dbReference type="ChEBI" id="CHEBI:29101"/>
        <note>structural</note>
    </ligand>
</feature>
<name>A0A7Z0LLE2_9GAMM</name>
<dbReference type="PANTHER" id="PTHR28259:SF1">
    <property type="entry name" value="FLUORIDE EXPORT PROTEIN 1-RELATED"/>
    <property type="match status" value="1"/>
</dbReference>
<evidence type="ECO:0000256" key="5">
    <source>
        <dbReference type="ARBA" id="ARBA00022989"/>
    </source>
</evidence>
<feature type="transmembrane region" description="Helical" evidence="12">
    <location>
        <begin position="44"/>
        <end position="64"/>
    </location>
</feature>
<evidence type="ECO:0000256" key="3">
    <source>
        <dbReference type="ARBA" id="ARBA00022519"/>
    </source>
</evidence>
<reference evidence="13 14" key="1">
    <citation type="journal article" date="2015" name="Int. J. Syst. Evol. Microbiol.">
        <title>Halomonas salicampi sp. nov., a halotolerant and alkalitolerant bacterium isolated from a saltern soil.</title>
        <authorList>
            <person name="Lee J.C."/>
            <person name="Kim Y.S."/>
            <person name="Yun B.S."/>
            <person name="Whang K.S."/>
        </authorList>
    </citation>
    <scope>NUCLEOTIDE SEQUENCE [LARGE SCALE GENOMIC DNA]</scope>
    <source>
        <strain evidence="13 14">BH103</strain>
    </source>
</reference>
<feature type="transmembrane region" description="Helical" evidence="12">
    <location>
        <begin position="80"/>
        <end position="103"/>
    </location>
</feature>
<evidence type="ECO:0000256" key="11">
    <source>
        <dbReference type="ARBA" id="ARBA00035585"/>
    </source>
</evidence>
<feature type="binding site" evidence="12">
    <location>
        <position position="90"/>
    </location>
    <ligand>
        <name>Na(+)</name>
        <dbReference type="ChEBI" id="CHEBI:29101"/>
        <note>structural</note>
    </ligand>
</feature>
<keyword evidence="8 12" id="KW-0472">Membrane</keyword>
<dbReference type="Proteomes" id="UP000586119">
    <property type="component" value="Unassembled WGS sequence"/>
</dbReference>
<keyword evidence="5 12" id="KW-1133">Transmembrane helix</keyword>
<evidence type="ECO:0000256" key="9">
    <source>
        <dbReference type="ARBA" id="ARBA00023303"/>
    </source>
</evidence>
<keyword evidence="14" id="KW-1185">Reference proteome</keyword>
<keyword evidence="3" id="KW-0997">Cell inner membrane</keyword>
<dbReference type="Pfam" id="PF02537">
    <property type="entry name" value="CRCB"/>
    <property type="match status" value="1"/>
</dbReference>
<evidence type="ECO:0000256" key="6">
    <source>
        <dbReference type="ARBA" id="ARBA00023053"/>
    </source>
</evidence>
<evidence type="ECO:0000256" key="7">
    <source>
        <dbReference type="ARBA" id="ARBA00023065"/>
    </source>
</evidence>
<proteinExistence type="inferred from homology"/>
<feature type="transmembrane region" description="Helical" evidence="12">
    <location>
        <begin position="109"/>
        <end position="129"/>
    </location>
</feature>
<accession>A0A7Z0LLE2</accession>
<comment type="similarity">
    <text evidence="10 12">Belongs to the fluoride channel Fluc/FEX (TC 1.A.43) family.</text>
</comment>
<organism evidence="13 14">
    <name type="scientific">Vreelandella salicampi</name>
    <dbReference type="NCBI Taxonomy" id="1449798"/>
    <lineage>
        <taxon>Bacteria</taxon>
        <taxon>Pseudomonadati</taxon>
        <taxon>Pseudomonadota</taxon>
        <taxon>Gammaproteobacteria</taxon>
        <taxon>Oceanospirillales</taxon>
        <taxon>Halomonadaceae</taxon>
        <taxon>Vreelandella</taxon>
    </lineage>
</organism>
<dbReference type="NCBIfam" id="TIGR00494">
    <property type="entry name" value="crcB"/>
    <property type="match status" value="1"/>
</dbReference>